<dbReference type="RefSeq" id="WP_124873307.1">
    <property type="nucleotide sequence ID" value="NZ_RQJO01000007.1"/>
</dbReference>
<proteinExistence type="predicted"/>
<dbReference type="SMART" id="SM00850">
    <property type="entry name" value="LytTR"/>
    <property type="match status" value="1"/>
</dbReference>
<sequence length="232" mass="26153">MRILIIEDEARIAARIERFVQEILGTELSSLARCDGVESGTEYIRSQGIDLLFLDLNLNGQDGFEVLKNVVAESFHTVVVSAYTDKAITAFEYGVLDFIAKPFSVERVRQALERVVQKPAGPQPPLQFLAVKSRGLIRLIPVEDVLFIQGSGVYSELHLLNGTKALHDKSLEKLAQLLPARFERIHKSYLADSRYFAAIQIQSGGRYTLQLTTGHQLPIGRSRYEQLKRHFQ</sequence>
<dbReference type="Pfam" id="PF04397">
    <property type="entry name" value="LytTR"/>
    <property type="match status" value="1"/>
</dbReference>
<dbReference type="Gene3D" id="3.40.50.2300">
    <property type="match status" value="1"/>
</dbReference>
<dbReference type="Pfam" id="PF00072">
    <property type="entry name" value="Response_reg"/>
    <property type="match status" value="1"/>
</dbReference>
<evidence type="ECO:0000259" key="3">
    <source>
        <dbReference type="PROSITE" id="PS50930"/>
    </source>
</evidence>
<name>A0A3P1C3F5_9BACT</name>
<dbReference type="GO" id="GO:0000156">
    <property type="term" value="F:phosphorelay response regulator activity"/>
    <property type="evidence" value="ECO:0007669"/>
    <property type="project" value="TreeGrafter"/>
</dbReference>
<protein>
    <submittedName>
        <fullName evidence="4">DNA-binding response regulator</fullName>
    </submittedName>
</protein>
<evidence type="ECO:0000256" key="1">
    <source>
        <dbReference type="PROSITE-ProRule" id="PRU00169"/>
    </source>
</evidence>
<dbReference type="InterPro" id="IPR001789">
    <property type="entry name" value="Sig_transdc_resp-reg_receiver"/>
</dbReference>
<dbReference type="EMBL" id="RQJO01000007">
    <property type="protein sequence ID" value="RRB07828.1"/>
    <property type="molecule type" value="Genomic_DNA"/>
</dbReference>
<dbReference type="Gene3D" id="2.40.50.1020">
    <property type="entry name" value="LytTr DNA-binding domain"/>
    <property type="match status" value="1"/>
</dbReference>
<dbReference type="OrthoDB" id="9781059at2"/>
<accession>A0A3P1C3F5</accession>
<dbReference type="PROSITE" id="PS50930">
    <property type="entry name" value="HTH_LYTTR"/>
    <property type="match status" value="1"/>
</dbReference>
<dbReference type="Proteomes" id="UP000271925">
    <property type="component" value="Unassembled WGS sequence"/>
</dbReference>
<evidence type="ECO:0000259" key="2">
    <source>
        <dbReference type="PROSITE" id="PS50110"/>
    </source>
</evidence>
<dbReference type="PANTHER" id="PTHR45526:SF1">
    <property type="entry name" value="TRANSCRIPTIONAL REGULATORY PROTEIN DCUR-RELATED"/>
    <property type="match status" value="1"/>
</dbReference>
<comment type="caution">
    <text evidence="4">The sequence shown here is derived from an EMBL/GenBank/DDBJ whole genome shotgun (WGS) entry which is preliminary data.</text>
</comment>
<keyword evidence="1" id="KW-0597">Phosphoprotein</keyword>
<dbReference type="PROSITE" id="PS50110">
    <property type="entry name" value="RESPONSE_REGULATORY"/>
    <property type="match status" value="1"/>
</dbReference>
<feature type="modified residue" description="4-aspartylphosphate" evidence="1">
    <location>
        <position position="55"/>
    </location>
</feature>
<dbReference type="InterPro" id="IPR007492">
    <property type="entry name" value="LytTR_DNA-bd_dom"/>
</dbReference>
<dbReference type="InterPro" id="IPR051271">
    <property type="entry name" value="2C-system_Tx_regulators"/>
</dbReference>
<dbReference type="GO" id="GO:0003677">
    <property type="term" value="F:DNA binding"/>
    <property type="evidence" value="ECO:0007669"/>
    <property type="project" value="UniProtKB-KW"/>
</dbReference>
<feature type="domain" description="HTH LytTR-type" evidence="3">
    <location>
        <begin position="129"/>
        <end position="232"/>
    </location>
</feature>
<dbReference type="SMART" id="SM00448">
    <property type="entry name" value="REC"/>
    <property type="match status" value="1"/>
</dbReference>
<keyword evidence="5" id="KW-1185">Reference proteome</keyword>
<keyword evidence="4" id="KW-0238">DNA-binding</keyword>
<dbReference type="SUPFAM" id="SSF52172">
    <property type="entry name" value="CheY-like"/>
    <property type="match status" value="1"/>
</dbReference>
<organism evidence="4 5">
    <name type="scientific">Larkinella rosea</name>
    <dbReference type="NCBI Taxonomy" id="2025312"/>
    <lineage>
        <taxon>Bacteria</taxon>
        <taxon>Pseudomonadati</taxon>
        <taxon>Bacteroidota</taxon>
        <taxon>Cytophagia</taxon>
        <taxon>Cytophagales</taxon>
        <taxon>Spirosomataceae</taxon>
        <taxon>Larkinella</taxon>
    </lineage>
</organism>
<dbReference type="InterPro" id="IPR011006">
    <property type="entry name" value="CheY-like_superfamily"/>
</dbReference>
<gene>
    <name evidence="4" type="ORF">EHT25_08650</name>
</gene>
<evidence type="ECO:0000313" key="4">
    <source>
        <dbReference type="EMBL" id="RRB07828.1"/>
    </source>
</evidence>
<feature type="domain" description="Response regulatory" evidence="2">
    <location>
        <begin position="2"/>
        <end position="116"/>
    </location>
</feature>
<dbReference type="PANTHER" id="PTHR45526">
    <property type="entry name" value="TRANSCRIPTIONAL REGULATORY PROTEIN DPIA"/>
    <property type="match status" value="1"/>
</dbReference>
<dbReference type="AlphaFoldDB" id="A0A3P1C3F5"/>
<reference evidence="4 5" key="1">
    <citation type="submission" date="2018-11" db="EMBL/GenBank/DDBJ databases">
        <authorList>
            <person name="Zhou Z."/>
            <person name="Wang G."/>
        </authorList>
    </citation>
    <scope>NUCLEOTIDE SEQUENCE [LARGE SCALE GENOMIC DNA]</scope>
    <source>
        <strain evidence="4 5">KCTC52004</strain>
    </source>
</reference>
<evidence type="ECO:0000313" key="5">
    <source>
        <dbReference type="Proteomes" id="UP000271925"/>
    </source>
</evidence>